<dbReference type="EMBL" id="CP001899">
    <property type="protein sequence ID" value="ADC66038.1"/>
    <property type="molecule type" value="Genomic_DNA"/>
</dbReference>
<dbReference type="eggNOG" id="arCOG04134">
    <property type="taxonomic scope" value="Archaea"/>
</dbReference>
<evidence type="ECO:0000259" key="8">
    <source>
        <dbReference type="Pfam" id="PF00275"/>
    </source>
</evidence>
<dbReference type="GO" id="GO:0009423">
    <property type="term" value="P:chorismate biosynthetic process"/>
    <property type="evidence" value="ECO:0007669"/>
    <property type="project" value="UniProtKB-UniRule"/>
</dbReference>
<keyword evidence="3 7" id="KW-0028">Amino-acid biosynthesis</keyword>
<feature type="binding site" evidence="7">
    <location>
        <position position="18"/>
    </location>
    <ligand>
        <name>3-phosphoshikimate</name>
        <dbReference type="ChEBI" id="CHEBI:145989"/>
    </ligand>
</feature>
<feature type="binding site" evidence="7">
    <location>
        <position position="156"/>
    </location>
    <ligand>
        <name>phosphoenolpyruvate</name>
        <dbReference type="ChEBI" id="CHEBI:58702"/>
    </ligand>
</feature>
<dbReference type="PIRSF" id="PIRSF000505">
    <property type="entry name" value="EPSPS"/>
    <property type="match status" value="1"/>
</dbReference>
<dbReference type="InterPro" id="IPR023193">
    <property type="entry name" value="EPSP_synthase_CS"/>
</dbReference>
<dbReference type="PaxDb" id="589924-Ferp_1898"/>
<evidence type="ECO:0000256" key="7">
    <source>
        <dbReference type="HAMAP-Rule" id="MF_00210"/>
    </source>
</evidence>
<dbReference type="UniPathway" id="UPA00053">
    <property type="reaction ID" value="UER00089"/>
</dbReference>
<keyword evidence="10" id="KW-1185">Reference proteome</keyword>
<feature type="binding site" evidence="7">
    <location>
        <position position="22"/>
    </location>
    <ligand>
        <name>3-phosphoshikimate</name>
        <dbReference type="ChEBI" id="CHEBI:145989"/>
    </ligand>
</feature>
<feature type="binding site" evidence="7">
    <location>
        <position position="291"/>
    </location>
    <ligand>
        <name>3-phosphoshikimate</name>
        <dbReference type="ChEBI" id="CHEBI:145989"/>
    </ligand>
</feature>
<comment type="caution">
    <text evidence="7">Lacks conserved residue(s) required for the propagation of feature annotation.</text>
</comment>
<evidence type="ECO:0000313" key="9">
    <source>
        <dbReference type="EMBL" id="ADC66038.1"/>
    </source>
</evidence>
<feature type="binding site" evidence="7">
    <location>
        <position position="318"/>
    </location>
    <ligand>
        <name>3-phosphoshikimate</name>
        <dbReference type="ChEBI" id="CHEBI:145989"/>
    </ligand>
</feature>
<reference evidence="10" key="1">
    <citation type="submission" date="2010-02" db="EMBL/GenBank/DDBJ databases">
        <title>Complete sequence of Ferroglobus placidus DSM 10642.</title>
        <authorList>
            <consortium name="US DOE Joint Genome Institute"/>
            <person name="Lucas S."/>
            <person name="Copeland A."/>
            <person name="Lapidus A."/>
            <person name="Cheng J.-F."/>
            <person name="Bruce D."/>
            <person name="Goodwin L."/>
            <person name="Pitluck S."/>
            <person name="Saunders E."/>
            <person name="Brettin T."/>
            <person name="Detter J.C."/>
            <person name="Han C."/>
            <person name="Tapia R."/>
            <person name="Larimer F."/>
            <person name="Land M."/>
            <person name="Hauser L."/>
            <person name="Kyrpides N."/>
            <person name="Ivanova N."/>
            <person name="Holmes D."/>
            <person name="Lovley D."/>
            <person name="Kyrpides N."/>
            <person name="Anderson I.J."/>
            <person name="Woyke T."/>
        </authorList>
    </citation>
    <scope>NUCLEOTIDE SEQUENCE [LARGE SCALE GENOMIC DNA]</scope>
    <source>
        <strain evidence="10">DSM 10642 / AEDII12DO</strain>
    </source>
</reference>
<feature type="binding site" evidence="7">
    <location>
        <position position="83"/>
    </location>
    <ligand>
        <name>phosphoenolpyruvate</name>
        <dbReference type="ChEBI" id="CHEBI:58702"/>
    </ligand>
</feature>
<comment type="subcellular location">
    <subcellularLocation>
        <location evidence="7">Cytoplasm</location>
    </subcellularLocation>
</comment>
<comment type="subunit">
    <text evidence="7">Monomer.</text>
</comment>
<feature type="active site" description="Proton acceptor" evidence="7">
    <location>
        <position position="291"/>
    </location>
</feature>
<dbReference type="GO" id="GO:0009073">
    <property type="term" value="P:aromatic amino acid family biosynthetic process"/>
    <property type="evidence" value="ECO:0007669"/>
    <property type="project" value="UniProtKB-KW"/>
</dbReference>
<feature type="binding site" evidence="7">
    <location>
        <position position="17"/>
    </location>
    <ligand>
        <name>phosphoenolpyruvate</name>
        <dbReference type="ChEBI" id="CHEBI:58702"/>
    </ligand>
</feature>
<evidence type="ECO:0000313" key="10">
    <source>
        <dbReference type="Proteomes" id="UP000002613"/>
    </source>
</evidence>
<dbReference type="PANTHER" id="PTHR21090:SF5">
    <property type="entry name" value="PENTAFUNCTIONAL AROM POLYPEPTIDE"/>
    <property type="match status" value="1"/>
</dbReference>
<name>D3RZX5_FERPA</name>
<evidence type="ECO:0000256" key="1">
    <source>
        <dbReference type="ARBA" id="ARBA00004811"/>
    </source>
</evidence>
<dbReference type="GO" id="GO:0003866">
    <property type="term" value="F:3-phosphoshikimate 1-carboxyvinyltransferase activity"/>
    <property type="evidence" value="ECO:0007669"/>
    <property type="project" value="UniProtKB-UniRule"/>
</dbReference>
<keyword evidence="4 7" id="KW-0808">Transferase</keyword>
<gene>
    <name evidence="7" type="primary">aroA</name>
    <name evidence="9" type="ordered locus">Ferp_1898</name>
</gene>
<dbReference type="InterPro" id="IPR001986">
    <property type="entry name" value="Enolpyruvate_Tfrase_dom"/>
</dbReference>
<dbReference type="PANTHER" id="PTHR21090">
    <property type="entry name" value="AROM/DEHYDROQUINATE SYNTHASE"/>
    <property type="match status" value="1"/>
</dbReference>
<dbReference type="Proteomes" id="UP000002613">
    <property type="component" value="Chromosome"/>
</dbReference>
<comment type="catalytic activity">
    <reaction evidence="6">
        <text>3-phosphoshikimate + phosphoenolpyruvate = 5-O-(1-carboxyvinyl)-3-phosphoshikimate + phosphate</text>
        <dbReference type="Rhea" id="RHEA:21256"/>
        <dbReference type="ChEBI" id="CHEBI:43474"/>
        <dbReference type="ChEBI" id="CHEBI:57701"/>
        <dbReference type="ChEBI" id="CHEBI:58702"/>
        <dbReference type="ChEBI" id="CHEBI:145989"/>
        <dbReference type="EC" id="2.5.1.19"/>
    </reaction>
    <physiologicalReaction direction="left-to-right" evidence="6">
        <dbReference type="Rhea" id="RHEA:21257"/>
    </physiologicalReaction>
</comment>
<keyword evidence="7" id="KW-0963">Cytoplasm</keyword>
<dbReference type="CDD" id="cd01556">
    <property type="entry name" value="EPSP_synthase"/>
    <property type="match status" value="1"/>
</dbReference>
<dbReference type="NCBIfam" id="TIGR01356">
    <property type="entry name" value="aroA"/>
    <property type="match status" value="1"/>
</dbReference>
<feature type="binding site" evidence="7">
    <location>
        <position position="155"/>
    </location>
    <ligand>
        <name>3-phosphoshikimate</name>
        <dbReference type="ChEBI" id="CHEBI:145989"/>
    </ligand>
</feature>
<feature type="binding site" evidence="7">
    <location>
        <position position="180"/>
    </location>
    <ligand>
        <name>3-phosphoshikimate</name>
        <dbReference type="ChEBI" id="CHEBI:145989"/>
    </ligand>
</feature>
<protein>
    <recommendedName>
        <fullName evidence="7">3-phosphoshikimate 1-carboxyvinyltransferase</fullName>
        <ecNumber evidence="7">2.5.1.19</ecNumber>
    </recommendedName>
    <alternativeName>
        <fullName evidence="7">5-enolpyruvylshikimate-3-phosphate synthase</fullName>
        <shortName evidence="7">EPSP synthase</shortName>
        <shortName evidence="7">EPSPS</shortName>
    </alternativeName>
</protein>
<comment type="similarity">
    <text evidence="2 7">Belongs to the EPSP synthase family.</text>
</comment>
<comment type="pathway">
    <text evidence="1">Metabolic intermediate biosynthesis; chorismate biosynthesis; chorismate from D-erythrose 4-phosphate and phosphoenolpyruvate: step 6/7.</text>
</comment>
<evidence type="ECO:0000256" key="2">
    <source>
        <dbReference type="ARBA" id="ARBA00009948"/>
    </source>
</evidence>
<keyword evidence="5 7" id="KW-0057">Aromatic amino acid biosynthesis</keyword>
<dbReference type="InterPro" id="IPR013792">
    <property type="entry name" value="RNA3'P_cycl/enolpyr_Trfase_a/b"/>
</dbReference>
<feature type="binding site" evidence="7">
    <location>
        <position position="111"/>
    </location>
    <ligand>
        <name>phosphoenolpyruvate</name>
        <dbReference type="ChEBI" id="CHEBI:58702"/>
    </ligand>
</feature>
<sequence length="408" mass="44571">MVRKSEVNGEVKAPPSKSYTHRALFAGALSRRARIYSPLISDDTLATAFSCKKSGSIFLRKGDAAIVGGLRKFGGYYNCMNSGTTLRILISLAAALGDHSILDGDESLRNRPNKELCEAVKKLGAEVIGGEEFKAPLKIRGRIKAGEVEISGKSSQFVTSLLFALPLVGDSVVRVRDLKSKPYVDVTLHVLEESNVKVEVEGNEYHVYDSEYKLREFQVPPDFSSISYLIAAGVVGGKVSIKNVVDSRQGDKVIVDLVREMGGRVEWRNDEIVAEKSELEGIEFDASNNPDLVPTIAVLAAVAKGKTRIYNAEHLRLKETDRITTICENLRRLGVDVKCGEGEIVVEGKGFREFKGVVDSFGDHRIAMAFSVLGLLGEVRILKAECVSVSYPKFFQDLKKLGADVNAG</sequence>
<dbReference type="SUPFAM" id="SSF55205">
    <property type="entry name" value="EPT/RTPC-like"/>
    <property type="match status" value="1"/>
</dbReference>
<evidence type="ECO:0000256" key="4">
    <source>
        <dbReference type="ARBA" id="ARBA00022679"/>
    </source>
</evidence>
<feature type="binding site" evidence="7">
    <location>
        <position position="365"/>
    </location>
    <ligand>
        <name>phosphoenolpyruvate</name>
        <dbReference type="ChEBI" id="CHEBI:58702"/>
    </ligand>
</feature>
<feature type="binding site" evidence="7">
    <location>
        <position position="156"/>
    </location>
    <ligand>
        <name>3-phosphoshikimate</name>
        <dbReference type="ChEBI" id="CHEBI:145989"/>
    </ligand>
</feature>
<dbReference type="PROSITE" id="PS00885">
    <property type="entry name" value="EPSP_SYNTHASE_2"/>
    <property type="match status" value="1"/>
</dbReference>
<dbReference type="AlphaFoldDB" id="D3RZX5"/>
<dbReference type="InterPro" id="IPR036968">
    <property type="entry name" value="Enolpyruvate_Tfrase_sf"/>
</dbReference>
<feature type="domain" description="Enolpyruvate transferase" evidence="8">
    <location>
        <begin position="5"/>
        <end position="398"/>
    </location>
</feature>
<dbReference type="EC" id="2.5.1.19" evidence="7"/>
<dbReference type="HAMAP" id="MF_00210">
    <property type="entry name" value="EPSP_synth"/>
    <property type="match status" value="1"/>
</dbReference>
<comment type="function">
    <text evidence="7">Catalyzes the transfer of the enolpyruvyl moiety of phosphoenolpyruvate (PEP) to the 5-hydroxyl of shikimate-3-phosphate (S3P) to produce enolpyruvyl shikimate-3-phosphate and inorganic phosphate.</text>
</comment>
<dbReference type="HOGENOM" id="CLU_024321_0_0_2"/>
<feature type="binding site" evidence="7">
    <location>
        <position position="17"/>
    </location>
    <ligand>
        <name>3-phosphoshikimate</name>
        <dbReference type="ChEBI" id="CHEBI:145989"/>
    </ligand>
</feature>
<dbReference type="KEGG" id="fpl:Ferp_1898"/>
<dbReference type="Pfam" id="PF00275">
    <property type="entry name" value="EPSP_synthase"/>
    <property type="match status" value="1"/>
</dbReference>
<proteinExistence type="inferred from homology"/>
<feature type="binding site" evidence="7">
    <location>
        <position position="154"/>
    </location>
    <ligand>
        <name>3-phosphoshikimate</name>
        <dbReference type="ChEBI" id="CHEBI:145989"/>
    </ligand>
</feature>
<organism evidence="9 10">
    <name type="scientific">Ferroglobus placidus (strain DSM 10642 / AEDII12DO)</name>
    <dbReference type="NCBI Taxonomy" id="589924"/>
    <lineage>
        <taxon>Archaea</taxon>
        <taxon>Methanobacteriati</taxon>
        <taxon>Methanobacteriota</taxon>
        <taxon>Archaeoglobi</taxon>
        <taxon>Archaeoglobales</taxon>
        <taxon>Archaeoglobaceae</taxon>
        <taxon>Ferroglobus</taxon>
    </lineage>
</organism>
<dbReference type="Gene3D" id="3.65.10.10">
    <property type="entry name" value="Enolpyruvate transferase domain"/>
    <property type="match status" value="2"/>
</dbReference>
<accession>D3RZX5</accession>
<evidence type="ECO:0000256" key="3">
    <source>
        <dbReference type="ARBA" id="ARBA00022605"/>
    </source>
</evidence>
<dbReference type="InterPro" id="IPR006264">
    <property type="entry name" value="EPSP_synthase"/>
</dbReference>
<dbReference type="GO" id="GO:0005737">
    <property type="term" value="C:cytoplasm"/>
    <property type="evidence" value="ECO:0007669"/>
    <property type="project" value="UniProtKB-SubCell"/>
</dbReference>
<feature type="binding site" evidence="7">
    <location>
        <position position="322"/>
    </location>
    <ligand>
        <name>phosphoenolpyruvate</name>
        <dbReference type="ChEBI" id="CHEBI:58702"/>
    </ligand>
</feature>
<dbReference type="GO" id="GO:0008652">
    <property type="term" value="P:amino acid biosynthetic process"/>
    <property type="evidence" value="ECO:0007669"/>
    <property type="project" value="UniProtKB-KW"/>
</dbReference>
<evidence type="ECO:0000256" key="5">
    <source>
        <dbReference type="ARBA" id="ARBA00023141"/>
    </source>
</evidence>
<dbReference type="STRING" id="589924.Ferp_1898"/>
<evidence type="ECO:0000256" key="6">
    <source>
        <dbReference type="ARBA" id="ARBA00044633"/>
    </source>
</evidence>
<reference evidence="9 10" key="2">
    <citation type="journal article" date="2011" name="Stand. Genomic Sci.">
        <title>Complete genome sequence of Ferroglobus placidus AEDII12DO.</title>
        <authorList>
            <person name="Anderson I."/>
            <person name="Risso C."/>
            <person name="Holmes D."/>
            <person name="Lucas S."/>
            <person name="Copeland A."/>
            <person name="Lapidus A."/>
            <person name="Cheng J.F."/>
            <person name="Bruce D."/>
            <person name="Goodwin L."/>
            <person name="Pitluck S."/>
            <person name="Saunders E."/>
            <person name="Brettin T."/>
            <person name="Detter J.C."/>
            <person name="Han C."/>
            <person name="Tapia R."/>
            <person name="Larimer F."/>
            <person name="Land M."/>
            <person name="Hauser L."/>
            <person name="Woyke T."/>
            <person name="Lovley D."/>
            <person name="Kyrpides N."/>
            <person name="Ivanova N."/>
        </authorList>
    </citation>
    <scope>NUCLEOTIDE SEQUENCE [LARGE SCALE GENOMIC DNA]</scope>
    <source>
        <strain evidence="10">DSM 10642 / AEDII12DO</strain>
    </source>
</reference>